<accession>A0A8J3B7V3</accession>
<dbReference type="PANTHER" id="PTHR42792:SF1">
    <property type="entry name" value="FLAGELLAR HOOK-ASSOCIATED PROTEIN 3"/>
    <property type="match status" value="1"/>
</dbReference>
<dbReference type="GO" id="GO:0071973">
    <property type="term" value="P:bacterial-type flagellum-dependent cell motility"/>
    <property type="evidence" value="ECO:0007669"/>
    <property type="project" value="InterPro"/>
</dbReference>
<dbReference type="InterPro" id="IPR001029">
    <property type="entry name" value="Flagellin_N"/>
</dbReference>
<evidence type="ECO:0000256" key="3">
    <source>
        <dbReference type="ARBA" id="ARBA00023143"/>
    </source>
</evidence>
<dbReference type="PANTHER" id="PTHR42792">
    <property type="entry name" value="FLAGELLIN"/>
    <property type="match status" value="1"/>
</dbReference>
<reference evidence="6" key="1">
    <citation type="journal article" date="2014" name="Int. J. Syst. Evol. Microbiol.">
        <title>Complete genome sequence of Corynebacterium casei LMG S-19264T (=DSM 44701T), isolated from a smear-ripened cheese.</title>
        <authorList>
            <consortium name="US DOE Joint Genome Institute (JGI-PGF)"/>
            <person name="Walter F."/>
            <person name="Albersmeier A."/>
            <person name="Kalinowski J."/>
            <person name="Ruckert C."/>
        </authorList>
    </citation>
    <scope>NUCLEOTIDE SEQUENCE</scope>
    <source>
        <strain evidence="6">JCM 14719</strain>
    </source>
</reference>
<dbReference type="SUPFAM" id="SSF64518">
    <property type="entry name" value="Phase 1 flagellin"/>
    <property type="match status" value="1"/>
</dbReference>
<keyword evidence="6" id="KW-0966">Cell projection</keyword>
<dbReference type="Pfam" id="PF00669">
    <property type="entry name" value="Flagellin_N"/>
    <property type="match status" value="1"/>
</dbReference>
<evidence type="ECO:0000259" key="5">
    <source>
        <dbReference type="Pfam" id="PF00700"/>
    </source>
</evidence>
<dbReference type="GO" id="GO:0005198">
    <property type="term" value="F:structural molecule activity"/>
    <property type="evidence" value="ECO:0007669"/>
    <property type="project" value="InterPro"/>
</dbReference>
<dbReference type="Gene3D" id="1.20.1330.10">
    <property type="entry name" value="f41 fragment of flagellin, N-terminal domain"/>
    <property type="match status" value="1"/>
</dbReference>
<dbReference type="InterPro" id="IPR001492">
    <property type="entry name" value="Flagellin"/>
</dbReference>
<organism evidence="6 7">
    <name type="scientific">Calditerricola satsumensis</name>
    <dbReference type="NCBI Taxonomy" id="373054"/>
    <lineage>
        <taxon>Bacteria</taxon>
        <taxon>Bacillati</taxon>
        <taxon>Bacillota</taxon>
        <taxon>Bacilli</taxon>
        <taxon>Bacillales</taxon>
        <taxon>Bacillaceae</taxon>
        <taxon>Calditerricola</taxon>
    </lineage>
</organism>
<comment type="subcellular location">
    <subcellularLocation>
        <location evidence="1">Bacterial flagellum</location>
    </subcellularLocation>
</comment>
<dbReference type="Proteomes" id="UP000637720">
    <property type="component" value="Unassembled WGS sequence"/>
</dbReference>
<comment type="caution">
    <text evidence="6">The sequence shown here is derived from an EMBL/GenBank/DDBJ whole genome shotgun (WGS) entry which is preliminary data.</text>
</comment>
<keyword evidence="6" id="KW-0282">Flagellum</keyword>
<feature type="domain" description="Flagellin C-terminal" evidence="5">
    <location>
        <begin position="215"/>
        <end position="297"/>
    </location>
</feature>
<feature type="domain" description="Flagellin N-terminal" evidence="4">
    <location>
        <begin position="9"/>
        <end position="142"/>
    </location>
</feature>
<dbReference type="EMBL" id="BMOF01000006">
    <property type="protein sequence ID" value="GGJ94541.1"/>
    <property type="molecule type" value="Genomic_DNA"/>
</dbReference>
<keyword evidence="7" id="KW-1185">Reference proteome</keyword>
<sequence length="298" mass="32521">MTVRVTQSMLNRTFLQNLSRNLASLDKLQNQLSSGRKIAKPSDDPVVAVRGMTYRSALVEIEQFKRNVDEGLTWLETTDKALDEATNLLQRARELLVHGLNGAMTTEDRAAMAKEIAQIKEQLGNVANTAVAGRYIFAGTDTKNPPYDAQTGTWVNQNGQDILVEIGKGIYLPINVLGKDVFAVPDAANGIFGVLDAIARGLGGDATVDLNVQLGKLDDQLDNLLAVRATVGARMNRFELIQSRLEADEVNVTRLLSKEEDADMAEVITNLKTAENVYRAALAAGARIIQPSLVDFLR</sequence>
<dbReference type="RefSeq" id="WP_229725621.1">
    <property type="nucleotide sequence ID" value="NZ_BMOF01000006.1"/>
</dbReference>
<gene>
    <name evidence="6" type="primary">flgL</name>
    <name evidence="6" type="ORF">GCM10007043_05360</name>
</gene>
<keyword evidence="6" id="KW-0969">Cilium</keyword>
<dbReference type="NCBIfam" id="TIGR02550">
    <property type="entry name" value="flagell_flgL"/>
    <property type="match status" value="1"/>
</dbReference>
<dbReference type="InterPro" id="IPR013384">
    <property type="entry name" value="Flagell_FlgL"/>
</dbReference>
<evidence type="ECO:0000259" key="4">
    <source>
        <dbReference type="Pfam" id="PF00669"/>
    </source>
</evidence>
<dbReference type="PRINTS" id="PR00207">
    <property type="entry name" value="FLAGELLIN"/>
</dbReference>
<evidence type="ECO:0000256" key="2">
    <source>
        <dbReference type="ARBA" id="ARBA00005709"/>
    </source>
</evidence>
<dbReference type="AlphaFoldDB" id="A0A8J3B7V3"/>
<dbReference type="InterPro" id="IPR046358">
    <property type="entry name" value="Flagellin_C"/>
</dbReference>
<comment type="similarity">
    <text evidence="2">Belongs to the bacterial flagellin family.</text>
</comment>
<dbReference type="GO" id="GO:0009424">
    <property type="term" value="C:bacterial-type flagellum hook"/>
    <property type="evidence" value="ECO:0007669"/>
    <property type="project" value="InterPro"/>
</dbReference>
<evidence type="ECO:0000313" key="6">
    <source>
        <dbReference type="EMBL" id="GGJ94541.1"/>
    </source>
</evidence>
<reference evidence="6" key="2">
    <citation type="submission" date="2020-09" db="EMBL/GenBank/DDBJ databases">
        <authorList>
            <person name="Sun Q."/>
            <person name="Ohkuma M."/>
        </authorList>
    </citation>
    <scope>NUCLEOTIDE SEQUENCE</scope>
    <source>
        <strain evidence="6">JCM 14719</strain>
    </source>
</reference>
<evidence type="ECO:0000256" key="1">
    <source>
        <dbReference type="ARBA" id="ARBA00004365"/>
    </source>
</evidence>
<protein>
    <submittedName>
        <fullName evidence="6">Flagellar hook-associated protein FlgL</fullName>
    </submittedName>
</protein>
<name>A0A8J3B7V3_9BACI</name>
<keyword evidence="3" id="KW-0975">Bacterial flagellum</keyword>
<dbReference type="Pfam" id="PF00700">
    <property type="entry name" value="Flagellin_C"/>
    <property type="match status" value="1"/>
</dbReference>
<evidence type="ECO:0000313" key="7">
    <source>
        <dbReference type="Proteomes" id="UP000637720"/>
    </source>
</evidence>
<proteinExistence type="inferred from homology"/>